<proteinExistence type="predicted"/>
<dbReference type="Gene3D" id="2.60.120.260">
    <property type="entry name" value="Galactose-binding domain-like"/>
    <property type="match status" value="1"/>
</dbReference>
<dbReference type="InterPro" id="IPR006626">
    <property type="entry name" value="PbH1"/>
</dbReference>
<evidence type="ECO:0000313" key="4">
    <source>
        <dbReference type="Proteomes" id="UP000010420"/>
    </source>
</evidence>
<dbReference type="eggNOG" id="COG3250">
    <property type="taxonomic scope" value="Bacteria"/>
</dbReference>
<reference evidence="3 4" key="1">
    <citation type="submission" date="2012-05" db="EMBL/GenBank/DDBJ databases">
        <authorList>
            <person name="Weinstock G."/>
            <person name="Sodergren E."/>
            <person name="Lobos E.A."/>
            <person name="Fulton L."/>
            <person name="Fulton R."/>
            <person name="Courtney L."/>
            <person name="Fronick C."/>
            <person name="O'Laughlin M."/>
            <person name="Godfrey J."/>
            <person name="Wilson R.M."/>
            <person name="Miner T."/>
            <person name="Farmer C."/>
            <person name="Delehaunty K."/>
            <person name="Cordes M."/>
            <person name="Minx P."/>
            <person name="Tomlinson C."/>
            <person name="Chen J."/>
            <person name="Wollam A."/>
            <person name="Pepin K.H."/>
            <person name="Bhonagiri V."/>
            <person name="Zhang X."/>
            <person name="Suruliraj S."/>
            <person name="Warren W."/>
            <person name="Mitreva M."/>
            <person name="Mardis E.R."/>
            <person name="Wilson R.K."/>
        </authorList>
    </citation>
    <scope>NUCLEOTIDE SEQUENCE [LARGE SCALE GENOMIC DNA]</scope>
    <source>
        <strain evidence="3 4">DSM 1785</strain>
    </source>
</reference>
<dbReference type="GO" id="GO:0016798">
    <property type="term" value="F:hydrolase activity, acting on glycosyl bonds"/>
    <property type="evidence" value="ECO:0007669"/>
    <property type="project" value="UniProtKB-KW"/>
</dbReference>
<dbReference type="STRING" id="545697.HMPREF0216_02975"/>
<dbReference type="InterPro" id="IPR008979">
    <property type="entry name" value="Galactose-bd-like_sf"/>
</dbReference>
<comment type="caution">
    <text evidence="3">The sequence shown here is derived from an EMBL/GenBank/DDBJ whole genome shotgun (WGS) entry which is preliminary data.</text>
</comment>
<sequence length="703" mass="79236">MKLLNYGGDIKPIINGNGEGIWYQDYIQSMANSGHRSKGYVSSTILLYDTDFININNLEITNKSDDFNYLNSNDKVSERMDRTGVAGIAKNGGTMEGIHLEDLYIHDVDGNIQDKHMNNGGIQMNVLKPDNETETGIARYEDILIKGCHVKDVSRGGIIFGYTYNHSKFTGAEISDEIIEKYGHSKITIEENYVQNPGNDAICVMYSNKPLIQKNVSDKAGVDMLEYSYWQNFCATIWPWKCKDAIFQNNEAFDTIGQNNGDGQAWDIDWSDGTIYQYNYSHNNGGGAMLICLNEAYNGTFRYNISQNDLKSLITFQGNPLVKIYNNIFYIGGDLETRIHNLQSEKTTGEGYLANNIFYNVSIANPNDEWEPSNNKEFTHNIYYGYNTVPSTDKFAITEDPMFINPGSAPITTIGSVNDLNVFDGYKLEDSSPAINSGIYINGNTDRDFFGNIIGLIPDIGVYETDIGNEEAVNEIYSDIYNISEDTISGVQNKTTVKDFLNNFRYSNGVKLSVNNENITVDESDFISNRYKLKVEFINGTIKEYKIKIEKVIVEYSPEGMVVTAGSVEMQNVQRPASNVLDNNTSTVWHSLWAGDTLENLWITIDMNKVQPISMLKYVPRQSGGSNGIITKYEIYVKENESDQWVKVNTEGDTWKNNGETKYAYFETLNARFVKLQVVESVSDSEKKFGSAAEIRLGLEKEN</sequence>
<evidence type="ECO:0000313" key="3">
    <source>
        <dbReference type="EMBL" id="EKY23305.1"/>
    </source>
</evidence>
<keyword evidence="1" id="KW-0326">Glycosidase</keyword>
<organism evidence="3 4">
    <name type="scientific">Clostridium celatum DSM 1785</name>
    <dbReference type="NCBI Taxonomy" id="545697"/>
    <lineage>
        <taxon>Bacteria</taxon>
        <taxon>Bacillati</taxon>
        <taxon>Bacillota</taxon>
        <taxon>Clostridia</taxon>
        <taxon>Eubacteriales</taxon>
        <taxon>Clostridiaceae</taxon>
        <taxon>Clostridium</taxon>
    </lineage>
</organism>
<protein>
    <submittedName>
        <fullName evidence="3">F5/8 type C domain protein</fullName>
    </submittedName>
</protein>
<dbReference type="SMART" id="SM00710">
    <property type="entry name" value="PbH1"/>
    <property type="match status" value="5"/>
</dbReference>
<accession>L1Q6I1</accession>
<dbReference type="EMBL" id="AMEZ01000109">
    <property type="protein sequence ID" value="EKY23305.1"/>
    <property type="molecule type" value="Genomic_DNA"/>
</dbReference>
<dbReference type="HOGENOM" id="CLU_017311_1_0_9"/>
<dbReference type="SUPFAM" id="SSF51126">
    <property type="entry name" value="Pectin lyase-like"/>
    <property type="match status" value="1"/>
</dbReference>
<keyword evidence="4" id="KW-1185">Reference proteome</keyword>
<dbReference type="RefSeq" id="WP_005215388.1">
    <property type="nucleotide sequence ID" value="NZ_KB291697.1"/>
</dbReference>
<dbReference type="PATRIC" id="fig|545697.3.peg.2923"/>
<name>L1Q6I1_9CLOT</name>
<dbReference type="SUPFAM" id="SSF49785">
    <property type="entry name" value="Galactose-binding domain-like"/>
    <property type="match status" value="1"/>
</dbReference>
<dbReference type="InterPro" id="IPR011050">
    <property type="entry name" value="Pectin_lyase_fold/virulence"/>
</dbReference>
<dbReference type="PROSITE" id="PS50022">
    <property type="entry name" value="FA58C_3"/>
    <property type="match status" value="1"/>
</dbReference>
<dbReference type="Pfam" id="PF00754">
    <property type="entry name" value="F5_F8_type_C"/>
    <property type="match status" value="1"/>
</dbReference>
<keyword evidence="1" id="KW-0378">Hydrolase</keyword>
<gene>
    <name evidence="3" type="ORF">HMPREF0216_02975</name>
</gene>
<dbReference type="Proteomes" id="UP000010420">
    <property type="component" value="Unassembled WGS sequence"/>
</dbReference>
<feature type="domain" description="F5/8 type C" evidence="2">
    <location>
        <begin position="542"/>
        <end position="700"/>
    </location>
</feature>
<dbReference type="AlphaFoldDB" id="L1Q6I1"/>
<evidence type="ECO:0000256" key="1">
    <source>
        <dbReference type="ARBA" id="ARBA00023295"/>
    </source>
</evidence>
<dbReference type="InterPro" id="IPR000421">
    <property type="entry name" value="FA58C"/>
</dbReference>
<evidence type="ECO:0000259" key="2">
    <source>
        <dbReference type="PROSITE" id="PS50022"/>
    </source>
</evidence>